<accession>A0A2N4TY80</accession>
<evidence type="ECO:0000313" key="1">
    <source>
        <dbReference type="EMBL" id="PLC44659.1"/>
    </source>
</evidence>
<evidence type="ECO:0000313" key="2">
    <source>
        <dbReference type="Proteomes" id="UP000234456"/>
    </source>
</evidence>
<sequence>MLWLLAVRKKKLLLRPLLRKLRLRPLLLRLRLLRTLLPLRLPRLLRTLLPRLRLLRLRLLTLRLRLLSNNRVSRETKSRPSGRLFSWARSQFQFVAAMTRPSAIQTCF</sequence>
<protein>
    <submittedName>
        <fullName evidence="1">Uncharacterized protein</fullName>
    </submittedName>
</protein>
<reference evidence="1 2" key="1">
    <citation type="submission" date="2017-12" db="EMBL/GenBank/DDBJ databases">
        <title>Draft genome sequence of Ralstonia pickettii 52.</title>
        <authorList>
            <person name="Zheng B."/>
        </authorList>
    </citation>
    <scope>NUCLEOTIDE SEQUENCE [LARGE SCALE GENOMIC DNA]</scope>
    <source>
        <strain evidence="1 2">52</strain>
    </source>
</reference>
<organism evidence="1 2">
    <name type="scientific">Ralstonia pickettii</name>
    <name type="common">Burkholderia pickettii</name>
    <dbReference type="NCBI Taxonomy" id="329"/>
    <lineage>
        <taxon>Bacteria</taxon>
        <taxon>Pseudomonadati</taxon>
        <taxon>Pseudomonadota</taxon>
        <taxon>Betaproteobacteria</taxon>
        <taxon>Burkholderiales</taxon>
        <taxon>Burkholderiaceae</taxon>
        <taxon>Ralstonia</taxon>
    </lineage>
</organism>
<dbReference type="EMBL" id="PKQE01000001">
    <property type="protein sequence ID" value="PLC44659.1"/>
    <property type="molecule type" value="Genomic_DNA"/>
</dbReference>
<comment type="caution">
    <text evidence="1">The sequence shown here is derived from an EMBL/GenBank/DDBJ whole genome shotgun (WGS) entry which is preliminary data.</text>
</comment>
<name>A0A2N4TY80_RALPI</name>
<dbReference type="Proteomes" id="UP000234456">
    <property type="component" value="Unassembled WGS sequence"/>
</dbReference>
<gene>
    <name evidence="1" type="ORF">C0Q88_08250</name>
</gene>
<proteinExistence type="predicted"/>
<dbReference type="AlphaFoldDB" id="A0A2N4TY80"/>